<dbReference type="GO" id="GO:0003676">
    <property type="term" value="F:nucleic acid binding"/>
    <property type="evidence" value="ECO:0007669"/>
    <property type="project" value="InterPro"/>
</dbReference>
<dbReference type="EMBL" id="FOKI01000009">
    <property type="protein sequence ID" value="SFB04140.1"/>
    <property type="molecule type" value="Genomic_DNA"/>
</dbReference>
<dbReference type="Pfam" id="PF13276">
    <property type="entry name" value="HTH_21"/>
    <property type="match status" value="1"/>
</dbReference>
<evidence type="ECO:0000259" key="2">
    <source>
        <dbReference type="PROSITE" id="PS50994"/>
    </source>
</evidence>
<dbReference type="SUPFAM" id="SSF53098">
    <property type="entry name" value="Ribonuclease H-like"/>
    <property type="match status" value="1"/>
</dbReference>
<dbReference type="InterPro" id="IPR012337">
    <property type="entry name" value="RNaseH-like_sf"/>
</dbReference>
<dbReference type="InterPro" id="IPR025948">
    <property type="entry name" value="HTH-like_dom"/>
</dbReference>
<evidence type="ECO:0000313" key="5">
    <source>
        <dbReference type="EMBL" id="SFB35324.1"/>
    </source>
</evidence>
<keyword evidence="7" id="KW-1185">Reference proteome</keyword>
<dbReference type="STRING" id="84698.SAMN04488528_1009155"/>
<evidence type="ECO:0000313" key="6">
    <source>
        <dbReference type="EMBL" id="SFB40221.1"/>
    </source>
</evidence>
<dbReference type="InterPro" id="IPR001584">
    <property type="entry name" value="Integrase_cat-core"/>
</dbReference>
<dbReference type="GO" id="GO:0015074">
    <property type="term" value="P:DNA integration"/>
    <property type="evidence" value="ECO:0007669"/>
    <property type="project" value="InterPro"/>
</dbReference>
<dbReference type="OrthoDB" id="9775203at2"/>
<evidence type="ECO:0000313" key="3">
    <source>
        <dbReference type="EMBL" id="SFB04140.1"/>
    </source>
</evidence>
<name>A0A1I1AQC2_9CLOT</name>
<dbReference type="PANTHER" id="PTHR46889:SF4">
    <property type="entry name" value="TRANSPOSASE INSO FOR INSERTION SEQUENCE ELEMENT IS911B-RELATED"/>
    <property type="match status" value="1"/>
</dbReference>
<dbReference type="InterPro" id="IPR048020">
    <property type="entry name" value="Transpos_IS3"/>
</dbReference>
<protein>
    <submittedName>
        <fullName evidence="6">Transposase InsO and inactivated derivatives</fullName>
    </submittedName>
</protein>
<evidence type="ECO:0000313" key="4">
    <source>
        <dbReference type="EMBL" id="SFB09846.1"/>
    </source>
</evidence>
<dbReference type="EMBL" id="FOKI01000043">
    <property type="protein sequence ID" value="SFB40221.1"/>
    <property type="molecule type" value="Genomic_DNA"/>
</dbReference>
<comment type="function">
    <text evidence="1">Involved in the transposition of the insertion sequence.</text>
</comment>
<dbReference type="NCBIfam" id="NF033516">
    <property type="entry name" value="transpos_IS3"/>
    <property type="match status" value="1"/>
</dbReference>
<dbReference type="InterPro" id="IPR036397">
    <property type="entry name" value="RNaseH_sf"/>
</dbReference>
<proteinExistence type="predicted"/>
<dbReference type="PROSITE" id="PS50994">
    <property type="entry name" value="INTEGRASE"/>
    <property type="match status" value="1"/>
</dbReference>
<reference evidence="6 7" key="1">
    <citation type="submission" date="2016-10" db="EMBL/GenBank/DDBJ databases">
        <authorList>
            <person name="de Groot N.N."/>
        </authorList>
    </citation>
    <scope>NUCLEOTIDE SEQUENCE [LARGE SCALE GENOMIC DNA]</scope>
    <source>
        <strain evidence="6 7">DSM 12271</strain>
    </source>
</reference>
<gene>
    <name evidence="3" type="ORF">SAMN04488528_1009155</name>
    <name evidence="4" type="ORF">SAMN04488528_10121</name>
    <name evidence="5" type="ORF">SAMN04488528_10332</name>
    <name evidence="6" type="ORF">SAMN04488528_104320</name>
</gene>
<evidence type="ECO:0000256" key="1">
    <source>
        <dbReference type="ARBA" id="ARBA00002286"/>
    </source>
</evidence>
<dbReference type="EMBL" id="FOKI01000033">
    <property type="protein sequence ID" value="SFB35324.1"/>
    <property type="molecule type" value="Genomic_DNA"/>
</dbReference>
<dbReference type="Proteomes" id="UP000198619">
    <property type="component" value="Unassembled WGS sequence"/>
</dbReference>
<dbReference type="Pfam" id="PF13333">
    <property type="entry name" value="rve_2"/>
    <property type="match status" value="1"/>
</dbReference>
<dbReference type="Pfam" id="PF00665">
    <property type="entry name" value="rve"/>
    <property type="match status" value="1"/>
</dbReference>
<feature type="domain" description="Integrase catalytic" evidence="2">
    <location>
        <begin position="100"/>
        <end position="279"/>
    </location>
</feature>
<dbReference type="Gene3D" id="3.30.420.10">
    <property type="entry name" value="Ribonuclease H-like superfamily/Ribonuclease H"/>
    <property type="match status" value="1"/>
</dbReference>
<organism evidence="6 7">
    <name type="scientific">Clostridium frigidicarnis</name>
    <dbReference type="NCBI Taxonomy" id="84698"/>
    <lineage>
        <taxon>Bacteria</taxon>
        <taxon>Bacillati</taxon>
        <taxon>Bacillota</taxon>
        <taxon>Clostridia</taxon>
        <taxon>Eubacteriales</taxon>
        <taxon>Clostridiaceae</taxon>
        <taxon>Clostridium</taxon>
    </lineage>
</organism>
<dbReference type="PANTHER" id="PTHR46889">
    <property type="entry name" value="TRANSPOSASE INSF FOR INSERTION SEQUENCE IS3B-RELATED"/>
    <property type="match status" value="1"/>
</dbReference>
<dbReference type="AlphaFoldDB" id="A0A1I1AQC2"/>
<dbReference type="EMBL" id="FOKI01000012">
    <property type="protein sequence ID" value="SFB09846.1"/>
    <property type="molecule type" value="Genomic_DNA"/>
</dbReference>
<sequence>MLHEKEKFSVSLLCEIAMIPRSSYYKWTKREKSVQETENTMLTAEIVKIYDEVDGIYGYRRMTLNLNHRLNKNFNHKRIYRLMRLASLQSVIRRKKKRYVKSAPQQVAENLLNRTFSADRLNQKWLTDVTELKYGNSQKAYLSAIFDLYDNSIVAYVLDHSNNNDLVFSNLDLALSANPGASPMLHSDRGFQYTSYGFKRKLDEAQMTQSMSRVGKCIDNGPMEAFWGTLKCERYYLHKYHTYEELTNAINEYIIFYNTKRLQKRLNGLSPLEFRALAA</sequence>
<evidence type="ECO:0000313" key="7">
    <source>
        <dbReference type="Proteomes" id="UP000198619"/>
    </source>
</evidence>
<accession>A0A1I1AQC2</accession>
<dbReference type="InterPro" id="IPR050900">
    <property type="entry name" value="Transposase_IS3/IS150/IS904"/>
</dbReference>